<dbReference type="PANTHER" id="PTHR43319">
    <property type="entry name" value="BETA-LACTAMASE-RELATED"/>
    <property type="match status" value="1"/>
</dbReference>
<dbReference type="OrthoDB" id="5705574at2"/>
<organism evidence="2 3">
    <name type="scientific">Parasphingorhabdus marina DSM 22363</name>
    <dbReference type="NCBI Taxonomy" id="1123272"/>
    <lineage>
        <taxon>Bacteria</taxon>
        <taxon>Pseudomonadati</taxon>
        <taxon>Pseudomonadota</taxon>
        <taxon>Alphaproteobacteria</taxon>
        <taxon>Sphingomonadales</taxon>
        <taxon>Sphingomonadaceae</taxon>
        <taxon>Parasphingorhabdus</taxon>
    </lineage>
</organism>
<keyword evidence="3" id="KW-1185">Reference proteome</keyword>
<dbReference type="Gene3D" id="3.40.710.10">
    <property type="entry name" value="DD-peptidase/beta-lactamase superfamily"/>
    <property type="match status" value="1"/>
</dbReference>
<dbReference type="InterPro" id="IPR001466">
    <property type="entry name" value="Beta-lactam-related"/>
</dbReference>
<accession>A0A1N6D1H7</accession>
<dbReference type="Proteomes" id="UP000185192">
    <property type="component" value="Unassembled WGS sequence"/>
</dbReference>
<dbReference type="InterPro" id="IPR052907">
    <property type="entry name" value="Beta-lactamase/esterase"/>
</dbReference>
<dbReference type="STRING" id="1123272.SAMN02745824_1422"/>
<reference evidence="3" key="1">
    <citation type="submission" date="2016-11" db="EMBL/GenBank/DDBJ databases">
        <authorList>
            <person name="Varghese N."/>
            <person name="Submissions S."/>
        </authorList>
    </citation>
    <scope>NUCLEOTIDE SEQUENCE [LARGE SCALE GENOMIC DNA]</scope>
    <source>
        <strain evidence="3">DSM 22363</strain>
    </source>
</reference>
<proteinExistence type="predicted"/>
<dbReference type="InterPro" id="IPR012338">
    <property type="entry name" value="Beta-lactam/transpept-like"/>
</dbReference>
<dbReference type="Pfam" id="PF00144">
    <property type="entry name" value="Beta-lactamase"/>
    <property type="match status" value="1"/>
</dbReference>
<sequence>MATEIHGFAKPGFESVKDAFAHNFERDDAYRELGSSLAVYVKGELVVDLHAGWRDAERTIPWTKDTLVNIWSATKGVAALEVATLVDQGKLDYDALVSDYWPEYGCNGKEKTTVSQLMSHQAGLPGIEEPTTLEEFYDWDTVIGRLEKQAPMWEPGTKNSYHAMTYGFLAGELIRRATGLLPGDYLAESLAGPMNADVYIGLPESEEHRVSSLIPSPLQPPLQSDPAAAPPEAVIAVTNPDMEPTLPNQRAWRAAQIPAGNGHATAMGLARLYGAAANGGTLDCVTLMQPETVEAMCELQTDRVDILLGQPAMWRQGMSGNIMNMYGPHDTTVGHSGWGGSFGCLDIGHGVGIGYVLNQMGDSTVGDPRDALLCEKIFECVQ</sequence>
<evidence type="ECO:0000259" key="1">
    <source>
        <dbReference type="Pfam" id="PF00144"/>
    </source>
</evidence>
<evidence type="ECO:0000313" key="2">
    <source>
        <dbReference type="EMBL" id="SIN64662.1"/>
    </source>
</evidence>
<dbReference type="SUPFAM" id="SSF56601">
    <property type="entry name" value="beta-lactamase/transpeptidase-like"/>
    <property type="match status" value="1"/>
</dbReference>
<dbReference type="EMBL" id="FSQW01000001">
    <property type="protein sequence ID" value="SIN64662.1"/>
    <property type="molecule type" value="Genomic_DNA"/>
</dbReference>
<gene>
    <name evidence="2" type="ORF">SAMN02745824_1422</name>
</gene>
<feature type="domain" description="Beta-lactamase-related" evidence="1">
    <location>
        <begin position="24"/>
        <end position="364"/>
    </location>
</feature>
<dbReference type="AlphaFoldDB" id="A0A1N6D1H7"/>
<dbReference type="RefSeq" id="WP_074204339.1">
    <property type="nucleotide sequence ID" value="NZ_FSQW01000001.1"/>
</dbReference>
<name>A0A1N6D1H7_9SPHN</name>
<protein>
    <submittedName>
        <fullName evidence="2">CubicO group peptidase, beta-lactamase class C family</fullName>
    </submittedName>
</protein>
<evidence type="ECO:0000313" key="3">
    <source>
        <dbReference type="Proteomes" id="UP000185192"/>
    </source>
</evidence>
<dbReference type="PANTHER" id="PTHR43319:SF3">
    <property type="entry name" value="BETA-LACTAMASE-RELATED DOMAIN-CONTAINING PROTEIN"/>
    <property type="match status" value="1"/>
</dbReference>